<dbReference type="EMBL" id="JBHHMI010000004">
    <property type="protein sequence ID" value="MFB5266650.1"/>
    <property type="molecule type" value="Genomic_DNA"/>
</dbReference>
<protein>
    <submittedName>
        <fullName evidence="1">RicAFT regulatory complex protein RicA family protein</fullName>
    </submittedName>
</protein>
<evidence type="ECO:0000313" key="1">
    <source>
        <dbReference type="EMBL" id="MFB5266650.1"/>
    </source>
</evidence>
<dbReference type="Proteomes" id="UP001580346">
    <property type="component" value="Unassembled WGS sequence"/>
</dbReference>
<name>A0ABV5ARL4_9BACL</name>
<dbReference type="InterPro" id="IPR052767">
    <property type="entry name" value="Bact_com_dev_regulator"/>
</dbReference>
<organism evidence="1 2">
    <name type="scientific">Paenibacillus enshidis</name>
    <dbReference type="NCBI Taxonomy" id="1458439"/>
    <lineage>
        <taxon>Bacteria</taxon>
        <taxon>Bacillati</taxon>
        <taxon>Bacillota</taxon>
        <taxon>Bacilli</taxon>
        <taxon>Bacillales</taxon>
        <taxon>Paenibacillaceae</taxon>
        <taxon>Paenibacillus</taxon>
    </lineage>
</organism>
<proteinExistence type="predicted"/>
<gene>
    <name evidence="1" type="ORF">ACE41H_07600</name>
</gene>
<dbReference type="SUPFAM" id="SSF158622">
    <property type="entry name" value="YheA/YmcA-like"/>
    <property type="match status" value="1"/>
</dbReference>
<reference evidence="1 2" key="1">
    <citation type="submission" date="2024-09" db="EMBL/GenBank/DDBJ databases">
        <title>Paenibacillus zeirhizospherea sp. nov., isolated from surface of the maize (Zea mays) roots in a horticulture field, Hungary.</title>
        <authorList>
            <person name="Marton D."/>
            <person name="Farkas M."/>
            <person name="Bedics A."/>
            <person name="Toth E."/>
            <person name="Tancsics A."/>
            <person name="Boka K."/>
            <person name="Maroti G."/>
            <person name="Kriszt B."/>
            <person name="Cserhati M."/>
        </authorList>
    </citation>
    <scope>NUCLEOTIDE SEQUENCE [LARGE SCALE GENOMIC DNA]</scope>
    <source>
        <strain evidence="1 2">KCTC 33519</strain>
    </source>
</reference>
<dbReference type="PANTHER" id="PTHR38448">
    <property type="entry name" value="REGULATORY PROTEIN YLBF-RELATED"/>
    <property type="match status" value="1"/>
</dbReference>
<accession>A0ABV5ARL4</accession>
<sequence>MKEDRVQEDVLNPAKNDQKYPVFRQDILHKTQELAELLQNSEEVQIFRKAEDKIKNHQRIQQLIAAMKKKQKEIVAFESLKNTAMVAKIEQEIEQLQGELDGIPVVNEFQQSQVEINELLQMIMGAIRDTVSEKVSVETGKDSPSSSCSE</sequence>
<dbReference type="InterPro" id="IPR010368">
    <property type="entry name" value="Com_YlbF"/>
</dbReference>
<dbReference type="Gene3D" id="1.20.1500.10">
    <property type="entry name" value="YheA/YmcA-like"/>
    <property type="match status" value="1"/>
</dbReference>
<evidence type="ECO:0000313" key="2">
    <source>
        <dbReference type="Proteomes" id="UP001580346"/>
    </source>
</evidence>
<comment type="caution">
    <text evidence="1">The sequence shown here is derived from an EMBL/GenBank/DDBJ whole genome shotgun (WGS) entry which is preliminary data.</text>
</comment>
<dbReference type="PANTHER" id="PTHR38448:SF1">
    <property type="entry name" value="YLBF FAMILY REGULATOR"/>
    <property type="match status" value="1"/>
</dbReference>
<dbReference type="RefSeq" id="WP_375354479.1">
    <property type="nucleotide sequence ID" value="NZ_JBHHMI010000004.1"/>
</dbReference>
<keyword evidence="2" id="KW-1185">Reference proteome</keyword>
<dbReference type="Pfam" id="PF06133">
    <property type="entry name" value="Com_YlbF"/>
    <property type="match status" value="1"/>
</dbReference>
<dbReference type="InterPro" id="IPR023378">
    <property type="entry name" value="YheA/YmcA-like_dom_sf"/>
</dbReference>